<dbReference type="Pfam" id="PF18657">
    <property type="entry name" value="YDG"/>
    <property type="match status" value="8"/>
</dbReference>
<name>A0ABS1DXP3_RUBGE</name>
<dbReference type="Proteomes" id="UP001041814">
    <property type="component" value="Unassembled WGS sequence"/>
</dbReference>
<evidence type="ECO:0000256" key="1">
    <source>
        <dbReference type="ARBA" id="ARBA00004613"/>
    </source>
</evidence>
<dbReference type="InterPro" id="IPR050909">
    <property type="entry name" value="Bact_Autotransporter_VF"/>
</dbReference>
<evidence type="ECO:0000256" key="2">
    <source>
        <dbReference type="ARBA" id="ARBA00022525"/>
    </source>
</evidence>
<dbReference type="InterPro" id="IPR012334">
    <property type="entry name" value="Pectin_lyas_fold"/>
</dbReference>
<dbReference type="Pfam" id="PF13018">
    <property type="entry name" value="ESPR"/>
    <property type="match status" value="1"/>
</dbReference>
<dbReference type="InterPro" id="IPR041248">
    <property type="entry name" value="YDG"/>
</dbReference>
<feature type="domain" description="Filamentous haemagglutinin FhaB/tRNA nuclease CdiA-like TPS" evidence="4">
    <location>
        <begin position="55"/>
        <end position="167"/>
    </location>
</feature>
<dbReference type="Gene3D" id="2.160.20.110">
    <property type="match status" value="1"/>
</dbReference>
<reference evidence="5" key="1">
    <citation type="submission" date="2017-08" db="EMBL/GenBank/DDBJ databases">
        <authorList>
            <person name="Imhoff J.F."/>
            <person name="Rahn T."/>
            <person name="Kuenzel S."/>
            <person name="Neulinger S.C."/>
        </authorList>
    </citation>
    <scope>NUCLEOTIDE SEQUENCE</scope>
    <source>
        <strain evidence="5">IM 151</strain>
    </source>
</reference>
<proteinExistence type="predicted"/>
<dbReference type="Pfam" id="PF05860">
    <property type="entry name" value="TPS"/>
    <property type="match status" value="1"/>
</dbReference>
<dbReference type="InterPro" id="IPR011050">
    <property type="entry name" value="Pectin_lyase_fold/virulence"/>
</dbReference>
<reference evidence="5" key="2">
    <citation type="journal article" date="2020" name="Microorganisms">
        <title>Osmotic Adaptation and Compatible Solute Biosynthesis of Phototrophic Bacteria as Revealed from Genome Analyses.</title>
        <authorList>
            <person name="Imhoff J.F."/>
            <person name="Rahn T."/>
            <person name="Kunzel S."/>
            <person name="Keller A."/>
            <person name="Neulinger S.C."/>
        </authorList>
    </citation>
    <scope>NUCLEOTIDE SEQUENCE</scope>
    <source>
        <strain evidence="5">IM 151</strain>
    </source>
</reference>
<keyword evidence="3" id="KW-0732">Signal</keyword>
<dbReference type="EMBL" id="NRRU01000070">
    <property type="protein sequence ID" value="MBK1714509.1"/>
    <property type="molecule type" value="Genomic_DNA"/>
</dbReference>
<accession>A0ABS1DXP3</accession>
<dbReference type="InterPro" id="IPR024973">
    <property type="entry name" value="ESPR"/>
</dbReference>
<dbReference type="RefSeq" id="WP_200379363.1">
    <property type="nucleotide sequence ID" value="NZ_NRRU01000070.1"/>
</dbReference>
<evidence type="ECO:0000256" key="3">
    <source>
        <dbReference type="ARBA" id="ARBA00022729"/>
    </source>
</evidence>
<dbReference type="PANTHER" id="PTHR12338">
    <property type="entry name" value="AUTOTRANSPORTER"/>
    <property type="match status" value="1"/>
</dbReference>
<evidence type="ECO:0000259" key="4">
    <source>
        <dbReference type="SMART" id="SM00912"/>
    </source>
</evidence>
<comment type="caution">
    <text evidence="5">The sequence shown here is derived from an EMBL/GenBank/DDBJ whole genome shotgun (WGS) entry which is preliminary data.</text>
</comment>
<evidence type="ECO:0000313" key="5">
    <source>
        <dbReference type="EMBL" id="MBK1714509.1"/>
    </source>
</evidence>
<keyword evidence="6" id="KW-1185">Reference proteome</keyword>
<comment type="subcellular location">
    <subcellularLocation>
        <location evidence="1">Secreted</location>
    </subcellularLocation>
</comment>
<protein>
    <recommendedName>
        <fullName evidence="4">Filamentous haemagglutinin FhaB/tRNA nuclease CdiA-like TPS domain-containing protein</fullName>
    </recommendedName>
</protein>
<dbReference type="InterPro" id="IPR011493">
    <property type="entry name" value="GLUG"/>
</dbReference>
<sequence>MNRIHRTVWNSCRGAYMAVAETAPSRGKASGTTGALLAGVLLTAGGPALAGGPAAAVLPTGGQVAAGAAQIGRSGSTLTVTQTSARTAINWNSFSIGKSGTVNYVQPDAGSVALNRVTGTERSAIDGALKANGQVFILNPNGVLFGKGARVDTAGLVATTLGLSDADFMAGKTRFSGQGGAVSNLGTLSAADGGYVALMGTQVRNDGVITARLGTVALAAGSKVSLNFNGNSLAGVVIDAAALDTLVSNGGAIHADGGTVMLTAKAAAGLLDAMVNNTGEIRAQTIAERGGRILLLAEAGALTVGGTLDASAPSQGNGGSIETSGARVKIADSVRITTAAAHGLTGTWLVDPIDFTIAASGGDTTGATLSSQLASNNVTIQSSAGSVSGSGDINVNDAVSWSADHTLTLDAERNINVNAPITATGSSSALALIYGQGAVDAGNPADYFVNAPVNLKAGSNFSTQLGWNGVVTTYTVITGLGTAADATSAPVTMTLQGMAATGSLSGNYVLGADIDAAATAGWNSGAGFQPIGNSATSFFGRFGGLGHTVGNLIINRPTSSEIGLFGNASGAVLRDANLTAASITGDIRVGGLLGSGYNTTVSHSSVAGSVAGSNKVGGLVGANYGVVTASTASASVTATGGKAGGLVGANYGVVTASAASGSVTATGGDVGGLVGYSYGDIAGSAATGPVSGEISVGGLVGGTSYGTITGSYATGNVIGTGDYLGGLVGFNGSDINDSYARGSVSGAAGSHVVGGLAGYNYGSIRDAYASGWVSGTPGQQIGGLVGNGSGTATHSFWDTQATGQASSTGGTGKTTAQLNDTATFTGAGWNFTPGTGTWGRKDTLNDKYPVLRSFGYSDTLTLSLALGASTKVYGNANPALTGLVLTGCSACLTVDWGSTIGPFSNVGSYAYSSANVLGLSFADGYNASMFDITLPTGGLTITPRPVSVTSVVNATRAYNAATGVAASLLGLGNVVNSDSVSLSGSAVLASKDAGTRAVSGLGTLALDNSNYTLSSVTPSGTVQITPYAVSVAAWGSAGKVYDGNTALDSEMLHVTNALGDDTVNLAGGAAVLANQNAGTRAVTGLGTLTLDNANYTVSGGSVVGNALVYQRLVDLSTVNGATRSYDASNLATASLLVIGNVVVGDAVHLGGTATLASKDVGSRAVIGLSGLTLDNPNYTLVEASAGGTVQITPLAVNVAAWGSAGKVYDGNTALDSEMLHVTNALGDDTVNLAGGAAVLASQDAGTRAVTGLGTLTLDNANYTVSGGSVGGNALVYQRLLEVSTVNGATRIYDATNQAAASLLAIGNVLDGDTVHLGGTATLASRNVGGRALTSLAGLTLDNANYTLQEAAFTGSVQLTPLAARIATLSNAGKVYDGNSALASTQLQLINTIGGDTVNLSGTAVLAGQDAGTRAIAGAGTLALDNANYTIVGGSIVGNASITPLAVNVAARGSAGKVYDGNTTLDSTQLHLTNAVAGDSVNLSGVAELSGKDAGTRAIAGAGTLALDNANYTLAGAAYSGTAAISPRTLNLVFSVADKVFDGSAGVNATARDDRIAGDSLALSFGAALADQNVGEHKPVGISGLALGGADAGNYVFATDAGAGTTGNLNARSVTYSLAAQDPSKTYTVSGQTLIGSADLDRLVVANIANTVPGTTPGALSYTIWKDGQQVSAVKDAGRYEIRASFATADAHYAIADTGNTVLKLDVGMPTAALQQAAAQAARTDVPARNDAFNSPVFGINAPVSLAQSNPVPPNVVTTFPALDATFGQGAALSLISSPSAGETSPSVTLVQARQMLQAAGGPADGGEKDLRVPVSRNSLATIVNGGVRLPGGVDQLLFVVEAGQ</sequence>
<dbReference type="InterPro" id="IPR008638">
    <property type="entry name" value="FhaB/CdiA-like_TPS"/>
</dbReference>
<organism evidence="5 6">
    <name type="scientific">Rubrivivax gelatinosus</name>
    <name type="common">Rhodocyclus gelatinosus</name>
    <name type="synonym">Rhodopseudomonas gelatinosa</name>
    <dbReference type="NCBI Taxonomy" id="28068"/>
    <lineage>
        <taxon>Bacteria</taxon>
        <taxon>Pseudomonadati</taxon>
        <taxon>Pseudomonadota</taxon>
        <taxon>Betaproteobacteria</taxon>
        <taxon>Burkholderiales</taxon>
        <taxon>Sphaerotilaceae</taxon>
        <taxon>Rubrivivax</taxon>
    </lineage>
</organism>
<gene>
    <name evidence="5" type="ORF">CKO43_17195</name>
</gene>
<dbReference type="SMART" id="SM00912">
    <property type="entry name" value="Haemagg_act"/>
    <property type="match status" value="1"/>
</dbReference>
<keyword evidence="2" id="KW-0964">Secreted</keyword>
<evidence type="ECO:0000313" key="6">
    <source>
        <dbReference type="Proteomes" id="UP001041814"/>
    </source>
</evidence>
<dbReference type="SUPFAM" id="SSF51126">
    <property type="entry name" value="Pectin lyase-like"/>
    <property type="match status" value="1"/>
</dbReference>
<dbReference type="NCBIfam" id="TIGR01901">
    <property type="entry name" value="adhes_NPXG"/>
    <property type="match status" value="1"/>
</dbReference>
<dbReference type="Pfam" id="PF07581">
    <property type="entry name" value="Glug"/>
    <property type="match status" value="1"/>
</dbReference>
<dbReference type="Gene3D" id="2.160.20.10">
    <property type="entry name" value="Single-stranded right-handed beta-helix, Pectin lyase-like"/>
    <property type="match status" value="1"/>
</dbReference>
<dbReference type="PANTHER" id="PTHR12338:SF8">
    <property type="entry name" value="HEME_HEMOPEXIN-BINDING PROTEIN"/>
    <property type="match status" value="1"/>
</dbReference>